<keyword evidence="9" id="KW-1185">Reference proteome</keyword>
<feature type="transmembrane region" description="Helical" evidence="6">
    <location>
        <begin position="92"/>
        <end position="111"/>
    </location>
</feature>
<evidence type="ECO:0000256" key="1">
    <source>
        <dbReference type="ARBA" id="ARBA00004141"/>
    </source>
</evidence>
<feature type="transmembrane region" description="Helical" evidence="6">
    <location>
        <begin position="33"/>
        <end position="54"/>
    </location>
</feature>
<evidence type="ECO:0000256" key="2">
    <source>
        <dbReference type="ARBA" id="ARBA00007362"/>
    </source>
</evidence>
<dbReference type="PANTHER" id="PTHR32322">
    <property type="entry name" value="INNER MEMBRANE TRANSPORTER"/>
    <property type="match status" value="1"/>
</dbReference>
<dbReference type="SUPFAM" id="SSF103481">
    <property type="entry name" value="Multidrug resistance efflux transporter EmrE"/>
    <property type="match status" value="2"/>
</dbReference>
<keyword evidence="5 6" id="KW-0472">Membrane</keyword>
<feature type="transmembrane region" description="Helical" evidence="6">
    <location>
        <begin position="241"/>
        <end position="260"/>
    </location>
</feature>
<protein>
    <submittedName>
        <fullName evidence="8">DMT family transporter</fullName>
    </submittedName>
</protein>
<feature type="transmembrane region" description="Helical" evidence="6">
    <location>
        <begin position="207"/>
        <end position="229"/>
    </location>
</feature>
<comment type="subcellular location">
    <subcellularLocation>
        <location evidence="1">Membrane</location>
        <topology evidence="1">Multi-pass membrane protein</topology>
    </subcellularLocation>
</comment>
<dbReference type="InterPro" id="IPR000620">
    <property type="entry name" value="EamA_dom"/>
</dbReference>
<dbReference type="Proteomes" id="UP000295674">
    <property type="component" value="Unassembled WGS sequence"/>
</dbReference>
<dbReference type="Pfam" id="PF00892">
    <property type="entry name" value="EamA"/>
    <property type="match status" value="2"/>
</dbReference>
<feature type="domain" description="EamA" evidence="7">
    <location>
        <begin position="151"/>
        <end position="283"/>
    </location>
</feature>
<name>A0A4R4V9U9_9PSEU</name>
<keyword evidence="4 6" id="KW-1133">Transmembrane helix</keyword>
<feature type="transmembrane region" description="Helical" evidence="6">
    <location>
        <begin position="266"/>
        <end position="283"/>
    </location>
</feature>
<organism evidence="8 9">
    <name type="scientific">Saccharopolyspora terrae</name>
    <dbReference type="NCBI Taxonomy" id="2530384"/>
    <lineage>
        <taxon>Bacteria</taxon>
        <taxon>Bacillati</taxon>
        <taxon>Actinomycetota</taxon>
        <taxon>Actinomycetes</taxon>
        <taxon>Pseudonocardiales</taxon>
        <taxon>Pseudonocardiaceae</taxon>
        <taxon>Saccharopolyspora</taxon>
    </lineage>
</organism>
<proteinExistence type="inferred from homology"/>
<evidence type="ECO:0000313" key="9">
    <source>
        <dbReference type="Proteomes" id="UP000295674"/>
    </source>
</evidence>
<keyword evidence="3 6" id="KW-0812">Transmembrane</keyword>
<comment type="caution">
    <text evidence="8">The sequence shown here is derived from an EMBL/GenBank/DDBJ whole genome shotgun (WGS) entry which is preliminary data.</text>
</comment>
<feature type="transmembrane region" description="Helical" evidence="6">
    <location>
        <begin position="146"/>
        <end position="169"/>
    </location>
</feature>
<evidence type="ECO:0000256" key="6">
    <source>
        <dbReference type="SAM" id="Phobius"/>
    </source>
</evidence>
<evidence type="ECO:0000313" key="8">
    <source>
        <dbReference type="EMBL" id="TDD01842.1"/>
    </source>
</evidence>
<evidence type="ECO:0000256" key="4">
    <source>
        <dbReference type="ARBA" id="ARBA00022989"/>
    </source>
</evidence>
<evidence type="ECO:0000256" key="5">
    <source>
        <dbReference type="ARBA" id="ARBA00023136"/>
    </source>
</evidence>
<gene>
    <name evidence="8" type="ORF">E1181_24250</name>
</gene>
<dbReference type="PANTHER" id="PTHR32322:SF9">
    <property type="entry name" value="AMINO-ACID METABOLITE EFFLUX PUMP-RELATED"/>
    <property type="match status" value="1"/>
</dbReference>
<feature type="domain" description="EamA" evidence="7">
    <location>
        <begin position="6"/>
        <end position="137"/>
    </location>
</feature>
<evidence type="ECO:0000259" key="7">
    <source>
        <dbReference type="Pfam" id="PF00892"/>
    </source>
</evidence>
<dbReference type="GO" id="GO:0016020">
    <property type="term" value="C:membrane"/>
    <property type="evidence" value="ECO:0007669"/>
    <property type="project" value="UniProtKB-SubCell"/>
</dbReference>
<feature type="transmembrane region" description="Helical" evidence="6">
    <location>
        <begin position="123"/>
        <end position="140"/>
    </location>
</feature>
<sequence>MSVVVVLLLLAVAALWGASFLFIRVAVTDFGPVALIETRVLLAGVALWLVLSLARRGLPNWRAQGRRYLVLGAVSAGLPFTLIAVAEQELTSGLAATLNATTPLFTLLIGALYGQEQLNARRLAGVLCGVVGVAVLVGLGPLQPSLAVLLAVAASLLAAVCYAIGGVYAKRHFSATPPITVATGQQLGAAAVLLPITPFAMPDKVPSAASAGAAIALALPCTALGFALFYRIVARRGPTTALAVTLLVPPFGLVWGAVFLREPLTPSMLVGLVIVLASVALITRRTSRAQTPRMAAQGAEEV</sequence>
<evidence type="ECO:0000256" key="3">
    <source>
        <dbReference type="ARBA" id="ARBA00022692"/>
    </source>
</evidence>
<dbReference type="InterPro" id="IPR050638">
    <property type="entry name" value="AA-Vitamin_Transporters"/>
</dbReference>
<dbReference type="InterPro" id="IPR037185">
    <property type="entry name" value="EmrE-like"/>
</dbReference>
<dbReference type="EMBL" id="SMKS01000056">
    <property type="protein sequence ID" value="TDD01842.1"/>
    <property type="molecule type" value="Genomic_DNA"/>
</dbReference>
<dbReference type="AlphaFoldDB" id="A0A4R4V9U9"/>
<accession>A0A4R4V9U9</accession>
<dbReference type="OrthoDB" id="5242975at2"/>
<feature type="transmembrane region" description="Helical" evidence="6">
    <location>
        <begin position="181"/>
        <end position="201"/>
    </location>
</feature>
<comment type="similarity">
    <text evidence="2">Belongs to the EamA transporter family.</text>
</comment>
<reference evidence="8 9" key="1">
    <citation type="submission" date="2019-03" db="EMBL/GenBank/DDBJ databases">
        <title>Draft genome sequences of novel Actinobacteria.</title>
        <authorList>
            <person name="Sahin N."/>
            <person name="Ay H."/>
            <person name="Saygin H."/>
        </authorList>
    </citation>
    <scope>NUCLEOTIDE SEQUENCE [LARGE SCALE GENOMIC DNA]</scope>
    <source>
        <strain evidence="8 9">16K309</strain>
    </source>
</reference>
<feature type="transmembrane region" description="Helical" evidence="6">
    <location>
        <begin position="66"/>
        <end position="86"/>
    </location>
</feature>
<dbReference type="Gene3D" id="1.10.3730.20">
    <property type="match status" value="1"/>
</dbReference>